<gene>
    <name evidence="11" type="ORF">CAPTEDRAFT_64190</name>
</gene>
<keyword evidence="2 8" id="KW-0812">Transmembrane</keyword>
<feature type="non-terminal residue" evidence="11">
    <location>
        <position position="1"/>
    </location>
</feature>
<dbReference type="CDD" id="cd00637">
    <property type="entry name" value="7tm_classA_rhodopsin-like"/>
    <property type="match status" value="1"/>
</dbReference>
<dbReference type="InterPro" id="IPR050125">
    <property type="entry name" value="GPCR_opsins"/>
</dbReference>
<reference evidence="11 13" key="2">
    <citation type="journal article" date="2013" name="Nature">
        <title>Insights into bilaterian evolution from three spiralian genomes.</title>
        <authorList>
            <person name="Simakov O."/>
            <person name="Marletaz F."/>
            <person name="Cho S.J."/>
            <person name="Edsinger-Gonzales E."/>
            <person name="Havlak P."/>
            <person name="Hellsten U."/>
            <person name="Kuo D.H."/>
            <person name="Larsson T."/>
            <person name="Lv J."/>
            <person name="Arendt D."/>
            <person name="Savage R."/>
            <person name="Osoegawa K."/>
            <person name="de Jong P."/>
            <person name="Grimwood J."/>
            <person name="Chapman J.A."/>
            <person name="Shapiro H."/>
            <person name="Aerts A."/>
            <person name="Otillar R.P."/>
            <person name="Terry A.Y."/>
            <person name="Boore J.L."/>
            <person name="Grigoriev I.V."/>
            <person name="Lindberg D.R."/>
            <person name="Seaver E.C."/>
            <person name="Weisblat D.A."/>
            <person name="Putnam N.H."/>
            <person name="Rokhsar D.S."/>
        </authorList>
    </citation>
    <scope>NUCLEOTIDE SEQUENCE</scope>
    <source>
        <strain evidence="11 13">I ESC-2004</strain>
    </source>
</reference>
<dbReference type="Proteomes" id="UP000014760">
    <property type="component" value="Unassembled WGS sequence"/>
</dbReference>
<keyword evidence="3 9" id="KW-1133">Transmembrane helix</keyword>
<dbReference type="GO" id="GO:0004930">
    <property type="term" value="F:G protein-coupled receptor activity"/>
    <property type="evidence" value="ECO:0007669"/>
    <property type="project" value="UniProtKB-KW"/>
</dbReference>
<feature type="transmembrane region" description="Helical" evidence="9">
    <location>
        <begin position="43"/>
        <end position="70"/>
    </location>
</feature>
<dbReference type="HOGENOM" id="CLU_009579_3_3_1"/>
<dbReference type="InterPro" id="IPR000276">
    <property type="entry name" value="GPCR_Rhodpsn"/>
</dbReference>
<dbReference type="InterPro" id="IPR017452">
    <property type="entry name" value="GPCR_Rhodpsn_7TM"/>
</dbReference>
<dbReference type="Pfam" id="PF00001">
    <property type="entry name" value="7tm_1"/>
    <property type="match status" value="1"/>
</dbReference>
<dbReference type="EnsemblMetazoa" id="CapteT64190">
    <property type="protein sequence ID" value="CapteP64190"/>
    <property type="gene ID" value="CapteG64190"/>
</dbReference>
<feature type="domain" description="G-protein coupled receptors family 1 profile" evidence="10">
    <location>
        <begin position="22"/>
        <end position="280"/>
    </location>
</feature>
<evidence type="ECO:0000256" key="7">
    <source>
        <dbReference type="ARBA" id="ARBA00023224"/>
    </source>
</evidence>
<feature type="transmembrane region" description="Helical" evidence="9">
    <location>
        <begin position="164"/>
        <end position="189"/>
    </location>
</feature>
<evidence type="ECO:0000313" key="11">
    <source>
        <dbReference type="EMBL" id="ELT94145.1"/>
    </source>
</evidence>
<evidence type="ECO:0000313" key="13">
    <source>
        <dbReference type="Proteomes" id="UP000014760"/>
    </source>
</evidence>
<feature type="transmembrane region" description="Helical" evidence="9">
    <location>
        <begin position="260"/>
        <end position="282"/>
    </location>
</feature>
<organism evidence="11">
    <name type="scientific">Capitella teleta</name>
    <name type="common">Polychaete worm</name>
    <dbReference type="NCBI Taxonomy" id="283909"/>
    <lineage>
        <taxon>Eukaryota</taxon>
        <taxon>Metazoa</taxon>
        <taxon>Spiralia</taxon>
        <taxon>Lophotrochozoa</taxon>
        <taxon>Annelida</taxon>
        <taxon>Polychaeta</taxon>
        <taxon>Sedentaria</taxon>
        <taxon>Scolecida</taxon>
        <taxon>Capitellidae</taxon>
        <taxon>Capitella</taxon>
    </lineage>
</organism>
<feature type="transmembrane region" description="Helical" evidence="9">
    <location>
        <begin position="6"/>
        <end position="31"/>
    </location>
</feature>
<dbReference type="OMA" id="WLCEVIA"/>
<dbReference type="FunFam" id="1.20.1070.10:FF:000345">
    <property type="entry name" value="40S ribosomal protein S27"/>
    <property type="match status" value="1"/>
</dbReference>
<feature type="non-terminal residue" evidence="11">
    <location>
        <position position="299"/>
    </location>
</feature>
<evidence type="ECO:0000259" key="10">
    <source>
        <dbReference type="PROSITE" id="PS50262"/>
    </source>
</evidence>
<sequence>GSILNIIYLIILIATTLIGNVGNVLVIGAVVCDRKLRKEGNVFIVNLAIADLCVTSVVDPFSVAGVLVGHQWFLDRHVLCHAIGSICLVSCVCSLWSIAAISVNRFVLLCRQTLYRKIFTWRSAIHMSLGLWVVAILLDLPNFLDWSDHTYDMKTMACSYDRTASYSYTVFFITLFVTIPLFVVVYCNIKIYSFVLRSRIRDYASDPLTSKNRVLPGKREIRQEVKLAKTLFLIFLVFCVCWAPYALVCLIDRYDRISKDVYTVAILMAHSSSTLNSILYCATNKRFRDGYRLFLGKCL</sequence>
<dbReference type="EMBL" id="AMQN01000320">
    <property type="status" value="NOT_ANNOTATED_CDS"/>
    <property type="molecule type" value="Genomic_DNA"/>
</dbReference>
<dbReference type="Gene3D" id="1.20.1070.10">
    <property type="entry name" value="Rhodopsin 7-helix transmembrane proteins"/>
    <property type="match status" value="1"/>
</dbReference>
<evidence type="ECO:0000256" key="8">
    <source>
        <dbReference type="RuleBase" id="RU000688"/>
    </source>
</evidence>
<evidence type="ECO:0000256" key="6">
    <source>
        <dbReference type="ARBA" id="ARBA00023170"/>
    </source>
</evidence>
<evidence type="ECO:0000256" key="1">
    <source>
        <dbReference type="ARBA" id="ARBA00004141"/>
    </source>
</evidence>
<dbReference type="STRING" id="283909.R7TSY9"/>
<reference evidence="13" key="1">
    <citation type="submission" date="2012-12" db="EMBL/GenBank/DDBJ databases">
        <authorList>
            <person name="Hellsten U."/>
            <person name="Grimwood J."/>
            <person name="Chapman J.A."/>
            <person name="Shapiro H."/>
            <person name="Aerts A."/>
            <person name="Otillar R.P."/>
            <person name="Terry A.Y."/>
            <person name="Boore J.L."/>
            <person name="Simakov O."/>
            <person name="Marletaz F."/>
            <person name="Cho S.-J."/>
            <person name="Edsinger-Gonzales E."/>
            <person name="Havlak P."/>
            <person name="Kuo D.-H."/>
            <person name="Larsson T."/>
            <person name="Lv J."/>
            <person name="Arendt D."/>
            <person name="Savage R."/>
            <person name="Osoegawa K."/>
            <person name="de Jong P."/>
            <person name="Lindberg D.R."/>
            <person name="Seaver E.C."/>
            <person name="Weisblat D.A."/>
            <person name="Putnam N.H."/>
            <person name="Grigoriev I.V."/>
            <person name="Rokhsar D.S."/>
        </authorList>
    </citation>
    <scope>NUCLEOTIDE SEQUENCE</scope>
    <source>
        <strain evidence="13">I ESC-2004</strain>
    </source>
</reference>
<keyword evidence="4 8" id="KW-0297">G-protein coupled receptor</keyword>
<dbReference type="PROSITE" id="PS50262">
    <property type="entry name" value="G_PROTEIN_RECEP_F1_2"/>
    <property type="match status" value="1"/>
</dbReference>
<reference evidence="12" key="3">
    <citation type="submission" date="2015-06" db="UniProtKB">
        <authorList>
            <consortium name="EnsemblMetazoa"/>
        </authorList>
    </citation>
    <scope>IDENTIFICATION</scope>
</reference>
<keyword evidence="13" id="KW-1185">Reference proteome</keyword>
<keyword evidence="5 9" id="KW-0472">Membrane</keyword>
<protein>
    <recommendedName>
        <fullName evidence="10">G-protein coupled receptors family 1 profile domain-containing protein</fullName>
    </recommendedName>
</protein>
<keyword evidence="6 8" id="KW-0675">Receptor</keyword>
<evidence type="ECO:0000256" key="5">
    <source>
        <dbReference type="ARBA" id="ARBA00023136"/>
    </source>
</evidence>
<dbReference type="AlphaFoldDB" id="R7TSY9"/>
<dbReference type="PANTHER" id="PTHR24240">
    <property type="entry name" value="OPSIN"/>
    <property type="match status" value="1"/>
</dbReference>
<dbReference type="OrthoDB" id="10044919at2759"/>
<dbReference type="SMART" id="SM01381">
    <property type="entry name" value="7TM_GPCR_Srsx"/>
    <property type="match status" value="1"/>
</dbReference>
<name>R7TSY9_CAPTE</name>
<evidence type="ECO:0000256" key="4">
    <source>
        <dbReference type="ARBA" id="ARBA00023040"/>
    </source>
</evidence>
<accession>R7TSY9</accession>
<feature type="transmembrane region" description="Helical" evidence="9">
    <location>
        <begin position="82"/>
        <end position="103"/>
    </location>
</feature>
<dbReference type="PROSITE" id="PS00237">
    <property type="entry name" value="G_PROTEIN_RECEP_F1_1"/>
    <property type="match status" value="1"/>
</dbReference>
<feature type="transmembrane region" description="Helical" evidence="9">
    <location>
        <begin position="124"/>
        <end position="144"/>
    </location>
</feature>
<evidence type="ECO:0000256" key="3">
    <source>
        <dbReference type="ARBA" id="ARBA00022989"/>
    </source>
</evidence>
<evidence type="ECO:0000256" key="2">
    <source>
        <dbReference type="ARBA" id="ARBA00022692"/>
    </source>
</evidence>
<dbReference type="PRINTS" id="PR00237">
    <property type="entry name" value="GPCRRHODOPSN"/>
</dbReference>
<evidence type="ECO:0000256" key="9">
    <source>
        <dbReference type="SAM" id="Phobius"/>
    </source>
</evidence>
<keyword evidence="7 8" id="KW-0807">Transducer</keyword>
<comment type="subcellular location">
    <subcellularLocation>
        <location evidence="1">Membrane</location>
        <topology evidence="1">Multi-pass membrane protein</topology>
    </subcellularLocation>
</comment>
<dbReference type="EMBL" id="KB309537">
    <property type="protein sequence ID" value="ELT94145.1"/>
    <property type="molecule type" value="Genomic_DNA"/>
</dbReference>
<comment type="similarity">
    <text evidence="8">Belongs to the G-protein coupled receptor 1 family.</text>
</comment>
<dbReference type="GO" id="GO:0016020">
    <property type="term" value="C:membrane"/>
    <property type="evidence" value="ECO:0007669"/>
    <property type="project" value="UniProtKB-SubCell"/>
</dbReference>
<feature type="transmembrane region" description="Helical" evidence="9">
    <location>
        <begin position="227"/>
        <end position="248"/>
    </location>
</feature>
<dbReference type="SUPFAM" id="SSF81321">
    <property type="entry name" value="Family A G protein-coupled receptor-like"/>
    <property type="match status" value="1"/>
</dbReference>
<evidence type="ECO:0000313" key="12">
    <source>
        <dbReference type="EnsemblMetazoa" id="CapteP64190"/>
    </source>
</evidence>
<proteinExistence type="inferred from homology"/>